<evidence type="ECO:0000256" key="1">
    <source>
        <dbReference type="SAM" id="MobiDB-lite"/>
    </source>
</evidence>
<dbReference type="KEGG" id="psty:BFS30_06245"/>
<evidence type="ECO:0000313" key="3">
    <source>
        <dbReference type="Proteomes" id="UP000094313"/>
    </source>
</evidence>
<accession>A0A1D7QDL5</accession>
<organism evidence="2 3">
    <name type="scientific">Pedobacter steynii</name>
    <dbReference type="NCBI Taxonomy" id="430522"/>
    <lineage>
        <taxon>Bacteria</taxon>
        <taxon>Pseudomonadati</taxon>
        <taxon>Bacteroidota</taxon>
        <taxon>Sphingobacteriia</taxon>
        <taxon>Sphingobacteriales</taxon>
        <taxon>Sphingobacteriaceae</taxon>
        <taxon>Pedobacter</taxon>
    </lineage>
</organism>
<dbReference type="RefSeq" id="WP_069378491.1">
    <property type="nucleotide sequence ID" value="NZ_CP017141.1"/>
</dbReference>
<dbReference type="AlphaFoldDB" id="A0A1D7QDL5"/>
<name>A0A1D7QDL5_9SPHI</name>
<dbReference type="EMBL" id="CP017141">
    <property type="protein sequence ID" value="AOM76798.1"/>
    <property type="molecule type" value="Genomic_DNA"/>
</dbReference>
<gene>
    <name evidence="2" type="ORF">BFS30_06245</name>
</gene>
<keyword evidence="3" id="KW-1185">Reference proteome</keyword>
<feature type="region of interest" description="Disordered" evidence="1">
    <location>
        <begin position="79"/>
        <end position="99"/>
    </location>
</feature>
<evidence type="ECO:0000313" key="2">
    <source>
        <dbReference type="EMBL" id="AOM76798.1"/>
    </source>
</evidence>
<dbReference type="Proteomes" id="UP000094313">
    <property type="component" value="Chromosome"/>
</dbReference>
<sequence length="99" mass="11433">MKTLRSSLVKILLVLLLGQYPLPGMGQGSFRPRPLPHARVREIERIKKESHSTSAKQREAERIEAERIEREHKIKKETALKGESLRRKNPVIKSVDTKQ</sequence>
<reference evidence="2 3" key="1">
    <citation type="submission" date="2016-08" db="EMBL/GenBank/DDBJ databases">
        <authorList>
            <person name="Seilhamer J.J."/>
        </authorList>
    </citation>
    <scope>NUCLEOTIDE SEQUENCE [LARGE SCALE GENOMIC DNA]</scope>
    <source>
        <strain evidence="2 3">DX4</strain>
    </source>
</reference>
<proteinExistence type="predicted"/>
<protein>
    <submittedName>
        <fullName evidence="2">Uncharacterized protein</fullName>
    </submittedName>
</protein>